<protein>
    <submittedName>
        <fullName evidence="1">Uncharacterized protein</fullName>
    </submittedName>
</protein>
<dbReference type="EMBL" id="AORC01000012">
    <property type="protein sequence ID" value="EYT48851.1"/>
    <property type="molecule type" value="Genomic_DNA"/>
</dbReference>
<reference evidence="1 2" key="1">
    <citation type="journal article" date="2013" name="Genome Announc.">
        <title>Draft genome sequence of an Actinobacterium, Brachybacterium muris strain UCD-AY4.</title>
        <authorList>
            <person name="Lo J.R."/>
            <person name="Lang J.M."/>
            <person name="Darling A.E."/>
            <person name="Eisen J.A."/>
            <person name="Coil D.A."/>
        </authorList>
    </citation>
    <scope>NUCLEOTIDE SEQUENCE [LARGE SCALE GENOMIC DNA]</scope>
    <source>
        <strain evidence="1 2">UCD-AY4</strain>
    </source>
</reference>
<gene>
    <name evidence="1" type="ORF">D641_0110385</name>
</gene>
<accession>A0A022KZT9</accession>
<sequence length="116" mass="11911">MAAAHIVPLATHTPARTLEDQVLHLAGQAQCSDLAPGREDLGDRDAGGAHPVGRVLLCAAIRGVDGGVLRTCGGKEAPLEVEQCGFRGGGAEVEGEQTVESPSITARARFSCAVRV</sequence>
<organism evidence="1 2">
    <name type="scientific">Brachybacterium muris UCD-AY4</name>
    <dbReference type="NCBI Taxonomy" id="1249481"/>
    <lineage>
        <taxon>Bacteria</taxon>
        <taxon>Bacillati</taxon>
        <taxon>Actinomycetota</taxon>
        <taxon>Actinomycetes</taxon>
        <taxon>Micrococcales</taxon>
        <taxon>Dermabacteraceae</taxon>
        <taxon>Brachybacterium</taxon>
    </lineage>
</organism>
<dbReference type="Proteomes" id="UP000019754">
    <property type="component" value="Unassembled WGS sequence"/>
</dbReference>
<comment type="caution">
    <text evidence="1">The sequence shown here is derived from an EMBL/GenBank/DDBJ whole genome shotgun (WGS) entry which is preliminary data.</text>
</comment>
<keyword evidence="2" id="KW-1185">Reference proteome</keyword>
<name>A0A022KZT9_9MICO</name>
<evidence type="ECO:0000313" key="2">
    <source>
        <dbReference type="Proteomes" id="UP000019754"/>
    </source>
</evidence>
<dbReference type="AlphaFoldDB" id="A0A022KZT9"/>
<evidence type="ECO:0000313" key="1">
    <source>
        <dbReference type="EMBL" id="EYT48851.1"/>
    </source>
</evidence>
<proteinExistence type="predicted"/>
<dbReference type="HOGENOM" id="CLU_2092108_0_0_11"/>